<dbReference type="Proteomes" id="UP000800038">
    <property type="component" value="Unassembled WGS sequence"/>
</dbReference>
<organism evidence="1 2">
    <name type="scientific">Clathrospora elynae</name>
    <dbReference type="NCBI Taxonomy" id="706981"/>
    <lineage>
        <taxon>Eukaryota</taxon>
        <taxon>Fungi</taxon>
        <taxon>Dikarya</taxon>
        <taxon>Ascomycota</taxon>
        <taxon>Pezizomycotina</taxon>
        <taxon>Dothideomycetes</taxon>
        <taxon>Pleosporomycetidae</taxon>
        <taxon>Pleosporales</taxon>
        <taxon>Diademaceae</taxon>
        <taxon>Clathrospora</taxon>
    </lineage>
</organism>
<protein>
    <submittedName>
        <fullName evidence="1">Uncharacterized protein</fullName>
    </submittedName>
</protein>
<evidence type="ECO:0000313" key="2">
    <source>
        <dbReference type="Proteomes" id="UP000800038"/>
    </source>
</evidence>
<proteinExistence type="predicted"/>
<reference evidence="1" key="1">
    <citation type="journal article" date="2020" name="Stud. Mycol.">
        <title>101 Dothideomycetes genomes: a test case for predicting lifestyles and emergence of pathogens.</title>
        <authorList>
            <person name="Haridas S."/>
            <person name="Albert R."/>
            <person name="Binder M."/>
            <person name="Bloem J."/>
            <person name="Labutti K."/>
            <person name="Salamov A."/>
            <person name="Andreopoulos B."/>
            <person name="Baker S."/>
            <person name="Barry K."/>
            <person name="Bills G."/>
            <person name="Bluhm B."/>
            <person name="Cannon C."/>
            <person name="Castanera R."/>
            <person name="Culley D."/>
            <person name="Daum C."/>
            <person name="Ezra D."/>
            <person name="Gonzalez J."/>
            <person name="Henrissat B."/>
            <person name="Kuo A."/>
            <person name="Liang C."/>
            <person name="Lipzen A."/>
            <person name="Lutzoni F."/>
            <person name="Magnuson J."/>
            <person name="Mondo S."/>
            <person name="Nolan M."/>
            <person name="Ohm R."/>
            <person name="Pangilinan J."/>
            <person name="Park H.-J."/>
            <person name="Ramirez L."/>
            <person name="Alfaro M."/>
            <person name="Sun H."/>
            <person name="Tritt A."/>
            <person name="Yoshinaga Y."/>
            <person name="Zwiers L.-H."/>
            <person name="Turgeon B."/>
            <person name="Goodwin S."/>
            <person name="Spatafora J."/>
            <person name="Crous P."/>
            <person name="Grigoriev I."/>
        </authorList>
    </citation>
    <scope>NUCLEOTIDE SEQUENCE</scope>
    <source>
        <strain evidence="1">CBS 161.51</strain>
    </source>
</reference>
<dbReference type="OrthoDB" id="3735927at2759"/>
<dbReference type="EMBL" id="ML976047">
    <property type="protein sequence ID" value="KAF1941438.1"/>
    <property type="molecule type" value="Genomic_DNA"/>
</dbReference>
<sequence>MSSNPTPQPANALEQRIYEVLRPFREECFKENDVNDDSTAADILVKLERNRAQPHRQQFTQDQHGRYLRCHAGLDG</sequence>
<evidence type="ECO:0000313" key="1">
    <source>
        <dbReference type="EMBL" id="KAF1941438.1"/>
    </source>
</evidence>
<accession>A0A6A5SP60</accession>
<keyword evidence="2" id="KW-1185">Reference proteome</keyword>
<gene>
    <name evidence="1" type="ORF">EJ02DRAFT_202367</name>
</gene>
<dbReference type="AlphaFoldDB" id="A0A6A5SP60"/>
<name>A0A6A5SP60_9PLEO</name>